<organism evidence="2 3">
    <name type="scientific">Meripilus lineatus</name>
    <dbReference type="NCBI Taxonomy" id="2056292"/>
    <lineage>
        <taxon>Eukaryota</taxon>
        <taxon>Fungi</taxon>
        <taxon>Dikarya</taxon>
        <taxon>Basidiomycota</taxon>
        <taxon>Agaricomycotina</taxon>
        <taxon>Agaricomycetes</taxon>
        <taxon>Polyporales</taxon>
        <taxon>Meripilaceae</taxon>
        <taxon>Meripilus</taxon>
    </lineage>
</organism>
<feature type="compositionally biased region" description="Basic and acidic residues" evidence="1">
    <location>
        <begin position="74"/>
        <end position="90"/>
    </location>
</feature>
<comment type="caution">
    <text evidence="2">The sequence shown here is derived from an EMBL/GenBank/DDBJ whole genome shotgun (WGS) entry which is preliminary data.</text>
</comment>
<keyword evidence="3" id="KW-1185">Reference proteome</keyword>
<gene>
    <name evidence="2" type="ORF">NLI96_g7769</name>
</gene>
<proteinExistence type="predicted"/>
<dbReference type="AlphaFoldDB" id="A0AAD5YBQ9"/>
<evidence type="ECO:0000313" key="2">
    <source>
        <dbReference type="EMBL" id="KAJ3481274.1"/>
    </source>
</evidence>
<sequence length="154" mass="17061">MEIRETTPGGEGIELPQIPSYADSTRSRGLPNPITIPIASLQNQRGGSVNRGPRQTHTQSFRNESLSGTTRMEMLMESRLGEKKSKKGREAMEPNFADVASKNTDGWTNASNVFAKFDGTKPKRHNENFVTLLVFTSIIPTPFVPNRNSIWANA</sequence>
<dbReference type="Proteomes" id="UP001212997">
    <property type="component" value="Unassembled WGS sequence"/>
</dbReference>
<name>A0AAD5YBQ9_9APHY</name>
<feature type="compositionally biased region" description="Polar residues" evidence="1">
    <location>
        <begin position="40"/>
        <end position="70"/>
    </location>
</feature>
<reference evidence="2" key="1">
    <citation type="submission" date="2022-07" db="EMBL/GenBank/DDBJ databases">
        <title>Genome Sequence of Physisporinus lineatus.</title>
        <authorList>
            <person name="Buettner E."/>
        </authorList>
    </citation>
    <scope>NUCLEOTIDE SEQUENCE</scope>
    <source>
        <strain evidence="2">VT162</strain>
    </source>
</reference>
<feature type="region of interest" description="Disordered" evidence="1">
    <location>
        <begin position="1"/>
        <end position="90"/>
    </location>
</feature>
<dbReference type="EMBL" id="JANAWD010000330">
    <property type="protein sequence ID" value="KAJ3481274.1"/>
    <property type="molecule type" value="Genomic_DNA"/>
</dbReference>
<evidence type="ECO:0000313" key="3">
    <source>
        <dbReference type="Proteomes" id="UP001212997"/>
    </source>
</evidence>
<evidence type="ECO:0000256" key="1">
    <source>
        <dbReference type="SAM" id="MobiDB-lite"/>
    </source>
</evidence>
<protein>
    <submittedName>
        <fullName evidence="2">Uncharacterized protein</fullName>
    </submittedName>
</protein>
<accession>A0AAD5YBQ9</accession>